<reference evidence="1 2" key="1">
    <citation type="submission" date="2019-09" db="EMBL/GenBank/DDBJ databases">
        <authorList>
            <person name="Silva M."/>
            <person name="Pereira G."/>
            <person name="Lopes-Da-Costa L."/>
            <person name="Silva E."/>
        </authorList>
    </citation>
    <scope>NUCLEOTIDE SEQUENCE [LARGE SCALE GENOMIC DNA]</scope>
    <source>
        <strain evidence="1 2">FMV-PI01</strain>
    </source>
</reference>
<sequence length="170" mass="19484">MVKKYRTKVNFKGVKMIKFTYLASVATALMLVGCTSVPKPIELDGNSQITINQDLIKQEKRNIPLDPFLKQNNWTYNLMFEKIGDEYIPNDMVVKTFYVAHNADRIIIVGNQEIAQDYKNYLTSNGCKNIAIHPVDSIGLSKKRVNILFFGMKGKNDESFIKNFTNLFSF</sequence>
<accession>A0A6L5WIQ2</accession>
<dbReference type="EMBL" id="VWSJ01000027">
    <property type="protein sequence ID" value="MSN96914.1"/>
    <property type="molecule type" value="Genomic_DNA"/>
</dbReference>
<dbReference type="Proteomes" id="UP000476338">
    <property type="component" value="Unassembled WGS sequence"/>
</dbReference>
<gene>
    <name evidence="1" type="ORF">F1B92_07020</name>
</gene>
<proteinExistence type="predicted"/>
<reference evidence="1 2" key="2">
    <citation type="submission" date="2020-03" db="EMBL/GenBank/DDBJ databases">
        <title>Campylobacter portucalensis sp. nov., a new species of Campylobacter isolated from the reproductive tract of bulls.</title>
        <authorList>
            <person name="Silva M.F."/>
            <person name="Pereira G."/>
            <person name="Carneiro C."/>
            <person name="Hemphill A."/>
            <person name="Mateus L."/>
            <person name="Lopes-Da-Costa L."/>
            <person name="Silva E."/>
        </authorList>
    </citation>
    <scope>NUCLEOTIDE SEQUENCE [LARGE SCALE GENOMIC DNA]</scope>
    <source>
        <strain evidence="1 2">FMV-PI01</strain>
    </source>
</reference>
<comment type="caution">
    <text evidence="1">The sequence shown here is derived from an EMBL/GenBank/DDBJ whole genome shotgun (WGS) entry which is preliminary data.</text>
</comment>
<organism evidence="1 2">
    <name type="scientific">Campylobacter portucalensis</name>
    <dbReference type="NCBI Taxonomy" id="2608384"/>
    <lineage>
        <taxon>Bacteria</taxon>
        <taxon>Pseudomonadati</taxon>
        <taxon>Campylobacterota</taxon>
        <taxon>Epsilonproteobacteria</taxon>
        <taxon>Campylobacterales</taxon>
        <taxon>Campylobacteraceae</taxon>
        <taxon>Campylobacter</taxon>
    </lineage>
</organism>
<name>A0A6L5WIQ2_9BACT</name>
<evidence type="ECO:0000313" key="2">
    <source>
        <dbReference type="Proteomes" id="UP000476338"/>
    </source>
</evidence>
<dbReference type="Pfam" id="PF13117">
    <property type="entry name" value="Cag12"/>
    <property type="match status" value="1"/>
</dbReference>
<dbReference type="PROSITE" id="PS51257">
    <property type="entry name" value="PROKAR_LIPOPROTEIN"/>
    <property type="match status" value="1"/>
</dbReference>
<evidence type="ECO:0000313" key="1">
    <source>
        <dbReference type="EMBL" id="MSN96914.1"/>
    </source>
</evidence>
<keyword evidence="2" id="KW-1185">Reference proteome</keyword>
<protein>
    <recommendedName>
        <fullName evidence="3">Cag pathogenicity island protein</fullName>
    </recommendedName>
</protein>
<dbReference type="AlphaFoldDB" id="A0A6L5WIQ2"/>
<dbReference type="InterPro" id="IPR025264">
    <property type="entry name" value="Cag12"/>
</dbReference>
<evidence type="ECO:0008006" key="3">
    <source>
        <dbReference type="Google" id="ProtNLM"/>
    </source>
</evidence>